<gene>
    <name evidence="9" type="primary">eccD</name>
    <name evidence="9" type="ORF">GTW20_10330</name>
</gene>
<dbReference type="RefSeq" id="WP_161110838.1">
    <property type="nucleotide sequence ID" value="NZ_WWHY01000001.1"/>
</dbReference>
<evidence type="ECO:0000256" key="3">
    <source>
        <dbReference type="ARBA" id="ARBA00022475"/>
    </source>
</evidence>
<feature type="transmembrane region" description="Helical" evidence="7">
    <location>
        <begin position="382"/>
        <end position="402"/>
    </location>
</feature>
<evidence type="ECO:0000256" key="2">
    <source>
        <dbReference type="ARBA" id="ARBA00006162"/>
    </source>
</evidence>
<sequence>MSGYCRVTVTGPQKWADLALPGTVPVATLMPRIIEVCVPDDESTEPGTWTLSTADGEPIHGDEPLENAGVYDGDVLLLNRHSAPQRPQNVDDVRGAVEDEVDEHAWIWNSTVTLSFGLIVAAVGPLLMLALMMWLRPSPLYLATASLGTAFSLAIMVYAARRPLPVVAHILFSAACLWGAATALIGGRLVSGPDPLVAGAFALSGALLVAIVGWSLHKTGLAYIAGLGVLALAAGVLVTVGIFVEPIQGARAMALALVLCVGVLPRTAMVMGGLSGLDYEVGRSGQVSTDRFEETFGNSDRLLLGIITGAGVSAGMVLLLLAYYADGLPDLLLCVLMSALLLLRSRVFDRIRHVLPLRLAGVLGIGAAGVATIGQYQVLGPWLPPAVLMVGATVGILSGIRLTDVPRASLRRLLNWTEIVVVLAMVPIFAWGMGLFQFVGERTGTF</sequence>
<feature type="transmembrane region" description="Helical" evidence="7">
    <location>
        <begin position="414"/>
        <end position="439"/>
    </location>
</feature>
<name>A0A7K2IRQ4_9ACTN</name>
<feature type="transmembrane region" description="Helical" evidence="7">
    <location>
        <begin position="114"/>
        <end position="134"/>
    </location>
</feature>
<feature type="transmembrane region" description="Helical" evidence="7">
    <location>
        <begin position="250"/>
        <end position="274"/>
    </location>
</feature>
<feature type="transmembrane region" description="Helical" evidence="7">
    <location>
        <begin position="327"/>
        <end position="343"/>
    </location>
</feature>
<dbReference type="Proteomes" id="UP000467124">
    <property type="component" value="Unassembled WGS sequence"/>
</dbReference>
<feature type="domain" description="EccD-like transmembrane" evidence="8">
    <location>
        <begin position="116"/>
        <end position="439"/>
    </location>
</feature>
<evidence type="ECO:0000313" key="10">
    <source>
        <dbReference type="Proteomes" id="UP000467124"/>
    </source>
</evidence>
<keyword evidence="5 7" id="KW-1133">Transmembrane helix</keyword>
<dbReference type="Gene3D" id="3.10.20.90">
    <property type="entry name" value="Phosphatidylinositol 3-kinase Catalytic Subunit, Chain A, domain 1"/>
    <property type="match status" value="1"/>
</dbReference>
<evidence type="ECO:0000313" key="9">
    <source>
        <dbReference type="EMBL" id="MYR32660.1"/>
    </source>
</evidence>
<evidence type="ECO:0000259" key="8">
    <source>
        <dbReference type="Pfam" id="PF19053"/>
    </source>
</evidence>
<dbReference type="InterPro" id="IPR024962">
    <property type="entry name" value="YukD-like"/>
</dbReference>
<dbReference type="InterPro" id="IPR044049">
    <property type="entry name" value="EccD_transm"/>
</dbReference>
<proteinExistence type="inferred from homology"/>
<dbReference type="AlphaFoldDB" id="A0A7K2IRQ4"/>
<dbReference type="Pfam" id="PF08817">
    <property type="entry name" value="YukD"/>
    <property type="match status" value="1"/>
</dbReference>
<feature type="transmembrane region" description="Helical" evidence="7">
    <location>
        <begin position="140"/>
        <end position="159"/>
    </location>
</feature>
<organism evidence="9 10">
    <name type="scientific">Nocardiopsis alba</name>
    <dbReference type="NCBI Taxonomy" id="53437"/>
    <lineage>
        <taxon>Bacteria</taxon>
        <taxon>Bacillati</taxon>
        <taxon>Actinomycetota</taxon>
        <taxon>Actinomycetes</taxon>
        <taxon>Streptosporangiales</taxon>
        <taxon>Nocardiopsidaceae</taxon>
        <taxon>Nocardiopsis</taxon>
    </lineage>
</organism>
<feature type="transmembrane region" description="Helical" evidence="7">
    <location>
        <begin position="355"/>
        <end position="376"/>
    </location>
</feature>
<evidence type="ECO:0000256" key="1">
    <source>
        <dbReference type="ARBA" id="ARBA00004651"/>
    </source>
</evidence>
<dbReference type="Pfam" id="PF19053">
    <property type="entry name" value="EccD"/>
    <property type="match status" value="1"/>
</dbReference>
<dbReference type="EMBL" id="WWHY01000001">
    <property type="protein sequence ID" value="MYR32660.1"/>
    <property type="molecule type" value="Genomic_DNA"/>
</dbReference>
<feature type="transmembrane region" description="Helical" evidence="7">
    <location>
        <begin position="221"/>
        <end position="244"/>
    </location>
</feature>
<dbReference type="GO" id="GO:0005886">
    <property type="term" value="C:plasma membrane"/>
    <property type="evidence" value="ECO:0007669"/>
    <property type="project" value="UniProtKB-SubCell"/>
</dbReference>
<protein>
    <submittedName>
        <fullName evidence="9">Type VII secretion integral membrane protein EccD</fullName>
    </submittedName>
</protein>
<evidence type="ECO:0000256" key="7">
    <source>
        <dbReference type="SAM" id="Phobius"/>
    </source>
</evidence>
<comment type="caution">
    <text evidence="9">The sequence shown here is derived from an EMBL/GenBank/DDBJ whole genome shotgun (WGS) entry which is preliminary data.</text>
</comment>
<feature type="transmembrane region" description="Helical" evidence="7">
    <location>
        <begin position="166"/>
        <end position="190"/>
    </location>
</feature>
<dbReference type="InterPro" id="IPR006707">
    <property type="entry name" value="T7SS_EccD"/>
</dbReference>
<keyword evidence="6 7" id="KW-0472">Membrane</keyword>
<keyword evidence="3" id="KW-1003">Cell membrane</keyword>
<dbReference type="NCBIfam" id="TIGR03920">
    <property type="entry name" value="T7SS_EccD"/>
    <property type="match status" value="1"/>
</dbReference>
<evidence type="ECO:0000256" key="6">
    <source>
        <dbReference type="ARBA" id="ARBA00023136"/>
    </source>
</evidence>
<feature type="transmembrane region" description="Helical" evidence="7">
    <location>
        <begin position="302"/>
        <end position="321"/>
    </location>
</feature>
<accession>A0A7K2IRQ4</accession>
<evidence type="ECO:0000256" key="5">
    <source>
        <dbReference type="ARBA" id="ARBA00022989"/>
    </source>
</evidence>
<comment type="similarity">
    <text evidence="2">Belongs to the EccD/Snm4 family.</text>
</comment>
<evidence type="ECO:0000256" key="4">
    <source>
        <dbReference type="ARBA" id="ARBA00022692"/>
    </source>
</evidence>
<comment type="subcellular location">
    <subcellularLocation>
        <location evidence="1">Cell membrane</location>
        <topology evidence="1">Multi-pass membrane protein</topology>
    </subcellularLocation>
</comment>
<feature type="transmembrane region" description="Helical" evidence="7">
    <location>
        <begin position="196"/>
        <end position="214"/>
    </location>
</feature>
<reference evidence="9 10" key="1">
    <citation type="journal article" date="2019" name="Nat. Commun.">
        <title>The antimicrobial potential of Streptomyces from insect microbiomes.</title>
        <authorList>
            <person name="Chevrette M.G."/>
            <person name="Carlson C.M."/>
            <person name="Ortega H.E."/>
            <person name="Thomas C."/>
            <person name="Ananiev G.E."/>
            <person name="Barns K.J."/>
            <person name="Book A.J."/>
            <person name="Cagnazzo J."/>
            <person name="Carlos C."/>
            <person name="Flanigan W."/>
            <person name="Grubbs K.J."/>
            <person name="Horn H.A."/>
            <person name="Hoffmann F.M."/>
            <person name="Klassen J.L."/>
            <person name="Knack J.J."/>
            <person name="Lewin G.R."/>
            <person name="McDonald B.R."/>
            <person name="Muller L."/>
            <person name="Melo W.G.P."/>
            <person name="Pinto-Tomas A.A."/>
            <person name="Schmitz A."/>
            <person name="Wendt-Pienkowski E."/>
            <person name="Wildman S."/>
            <person name="Zhao M."/>
            <person name="Zhang F."/>
            <person name="Bugni T.S."/>
            <person name="Andes D.R."/>
            <person name="Pupo M.T."/>
            <person name="Currie C.R."/>
        </authorList>
    </citation>
    <scope>NUCLEOTIDE SEQUENCE [LARGE SCALE GENOMIC DNA]</scope>
    <source>
        <strain evidence="9 10">SID5840</strain>
    </source>
</reference>
<keyword evidence="4 7" id="KW-0812">Transmembrane</keyword>